<proteinExistence type="inferred from homology"/>
<dbReference type="OrthoDB" id="5570653at2"/>
<evidence type="ECO:0000313" key="3">
    <source>
        <dbReference type="EMBL" id="QCW82114.1"/>
    </source>
</evidence>
<dbReference type="InterPro" id="IPR007712">
    <property type="entry name" value="RelE/ParE_toxin"/>
</dbReference>
<protein>
    <submittedName>
        <fullName evidence="3">Type II toxin-antitoxin system RelE/ParE family toxin</fullName>
    </submittedName>
</protein>
<dbReference type="PANTHER" id="PTHR35601:SF1">
    <property type="entry name" value="TOXIN RELE"/>
    <property type="match status" value="1"/>
</dbReference>
<gene>
    <name evidence="3" type="ORF">EQU24_07535</name>
</gene>
<accession>A0A4P9ULJ9</accession>
<comment type="similarity">
    <text evidence="1">Belongs to the RelE toxin family.</text>
</comment>
<keyword evidence="2" id="KW-1277">Toxin-antitoxin system</keyword>
<dbReference type="Gene3D" id="3.30.2310.20">
    <property type="entry name" value="RelE-like"/>
    <property type="match status" value="1"/>
</dbReference>
<dbReference type="STRING" id="675511.GCA_000341735_01516"/>
<dbReference type="EMBL" id="CP035467">
    <property type="protein sequence ID" value="QCW82114.1"/>
    <property type="molecule type" value="Genomic_DNA"/>
</dbReference>
<dbReference type="SUPFAM" id="SSF143011">
    <property type="entry name" value="RelE-like"/>
    <property type="match status" value="1"/>
</dbReference>
<dbReference type="InterPro" id="IPR035093">
    <property type="entry name" value="RelE/ParE_toxin_dom_sf"/>
</dbReference>
<sequence length="87" mass="10075">MANYEIQFKKSITKDLHAIPKKDVKKILERIDALAVNPRSEGCIKLSGQERYRTRQGVYRIIYEVKDAEIVVVVVKIGHRSQVYKDS</sequence>
<dbReference type="PANTHER" id="PTHR35601">
    <property type="entry name" value="TOXIN RELE"/>
    <property type="match status" value="1"/>
</dbReference>
<dbReference type="Proteomes" id="UP000305881">
    <property type="component" value="Chromosome"/>
</dbReference>
<evidence type="ECO:0000256" key="1">
    <source>
        <dbReference type="ARBA" id="ARBA00006226"/>
    </source>
</evidence>
<dbReference type="RefSeq" id="WP_017840078.1">
    <property type="nucleotide sequence ID" value="NZ_CP035467.1"/>
</dbReference>
<evidence type="ECO:0000313" key="4">
    <source>
        <dbReference type="Proteomes" id="UP000305881"/>
    </source>
</evidence>
<dbReference type="Pfam" id="PF05016">
    <property type="entry name" value="ParE_toxin"/>
    <property type="match status" value="1"/>
</dbReference>
<reference evidence="4" key="1">
    <citation type="journal article" date="2019" name="J. Bacteriol.">
        <title>A Mutagenic Screen Identifies a TonB-Dependent Receptor Required for the Lanthanide Metal Switch in the Type I Methanotroph 'Methylotuvimicrobium buryatense' 5GB1C.</title>
        <authorList>
            <person name="Groom J.D."/>
            <person name="Ford S.M."/>
            <person name="Pesesky M.W."/>
            <person name="Lidstrom M.E."/>
        </authorList>
    </citation>
    <scope>NUCLEOTIDE SEQUENCE [LARGE SCALE GENOMIC DNA]</scope>
    <source>
        <strain evidence="4">5GB1C</strain>
    </source>
</reference>
<dbReference type="AlphaFoldDB" id="A0A4P9ULJ9"/>
<evidence type="ECO:0000256" key="2">
    <source>
        <dbReference type="ARBA" id="ARBA00022649"/>
    </source>
</evidence>
<organism evidence="3 4">
    <name type="scientific">Methylotuvimicrobium buryatense</name>
    <name type="common">Methylomicrobium buryatense</name>
    <dbReference type="NCBI Taxonomy" id="95641"/>
    <lineage>
        <taxon>Bacteria</taxon>
        <taxon>Pseudomonadati</taxon>
        <taxon>Pseudomonadota</taxon>
        <taxon>Gammaproteobacteria</taxon>
        <taxon>Methylococcales</taxon>
        <taxon>Methylococcaceae</taxon>
        <taxon>Methylotuvimicrobium</taxon>
    </lineage>
</organism>
<keyword evidence="4" id="KW-1185">Reference proteome</keyword>
<name>A0A4P9ULJ9_METBY</name>
<dbReference type="KEGG" id="mbur:EQU24_07535"/>